<dbReference type="InterPro" id="IPR050330">
    <property type="entry name" value="Bact_OuterMem_StrucFunc"/>
</dbReference>
<keyword evidence="2 8" id="KW-0732">Signal</keyword>
<dbReference type="GO" id="GO:0051301">
    <property type="term" value="P:cell division"/>
    <property type="evidence" value="ECO:0007669"/>
    <property type="project" value="UniProtKB-KW"/>
</dbReference>
<dbReference type="NCBIfam" id="TIGR02802">
    <property type="entry name" value="Pal_lipo"/>
    <property type="match status" value="1"/>
</dbReference>
<dbReference type="PANTHER" id="PTHR30329">
    <property type="entry name" value="STATOR ELEMENT OF FLAGELLAR MOTOR COMPLEX"/>
    <property type="match status" value="1"/>
</dbReference>
<dbReference type="Gene3D" id="3.30.1330.60">
    <property type="entry name" value="OmpA-like domain"/>
    <property type="match status" value="1"/>
</dbReference>
<dbReference type="Proteomes" id="UP000425960">
    <property type="component" value="Chromosome"/>
</dbReference>
<proteinExistence type="inferred from homology"/>
<keyword evidence="4 8" id="KW-0564">Palmitate</keyword>
<protein>
    <recommendedName>
        <fullName evidence="8">Peptidoglycan-associated lipoprotein</fullName>
        <shortName evidence="8">PAL</shortName>
    </recommendedName>
</protein>
<evidence type="ECO:0000256" key="4">
    <source>
        <dbReference type="ARBA" id="ARBA00023139"/>
    </source>
</evidence>
<keyword evidence="5 8" id="KW-0998">Cell outer membrane</keyword>
<feature type="signal peptide" evidence="10">
    <location>
        <begin position="1"/>
        <end position="26"/>
    </location>
</feature>
<evidence type="ECO:0000313" key="12">
    <source>
        <dbReference type="EMBL" id="BBO81655.1"/>
    </source>
</evidence>
<keyword evidence="7" id="KW-0131">Cell cycle</keyword>
<dbReference type="PROSITE" id="PS51257">
    <property type="entry name" value="PROKAR_LIPOPROTEIN"/>
    <property type="match status" value="1"/>
</dbReference>
<dbReference type="EMBL" id="AP021876">
    <property type="protein sequence ID" value="BBO81655.1"/>
    <property type="molecule type" value="Genomic_DNA"/>
</dbReference>
<feature type="chain" id="PRO_5030132179" description="Peptidoglycan-associated lipoprotein" evidence="10">
    <location>
        <begin position="27"/>
        <end position="191"/>
    </location>
</feature>
<reference evidence="12 13" key="1">
    <citation type="submission" date="2019-11" db="EMBL/GenBank/DDBJ databases">
        <title>Comparative genomics of hydrocarbon-degrading Desulfosarcina strains.</title>
        <authorList>
            <person name="Watanabe M."/>
            <person name="Kojima H."/>
            <person name="Fukui M."/>
        </authorList>
    </citation>
    <scope>NUCLEOTIDE SEQUENCE [LARGE SCALE GENOMIC DNA]</scope>
    <source>
        <strain evidence="12 13">28bB2T</strain>
    </source>
</reference>
<name>A0A5K7ZMN2_9BACT</name>
<sequence length="191" mass="21405">MKRKWIILAMLLIIPAMLFSVSCAKKAVVAEPAVDTSAEDEAARQAELEKQRALEEERLAAERAAKLKAEAMERDLMMAKNRFLDENVYFDFDSAVLSMTAQDVLKEKAMWLRTNSDASVVIEGHCDERGTNAYNLALGERRADSARSFLINLGIPAARLTTISYGEEKPVDPAHNEEAWTKNRRAAFVLE</sequence>
<evidence type="ECO:0000256" key="5">
    <source>
        <dbReference type="ARBA" id="ARBA00023237"/>
    </source>
</evidence>
<evidence type="ECO:0000259" key="11">
    <source>
        <dbReference type="PROSITE" id="PS51123"/>
    </source>
</evidence>
<dbReference type="AlphaFoldDB" id="A0A5K7ZMN2"/>
<dbReference type="Pfam" id="PF00691">
    <property type="entry name" value="OmpA"/>
    <property type="match status" value="1"/>
</dbReference>
<dbReference type="KEGG" id="dov:DSCO28_22210"/>
<dbReference type="InterPro" id="IPR006665">
    <property type="entry name" value="OmpA-like"/>
</dbReference>
<evidence type="ECO:0000256" key="8">
    <source>
        <dbReference type="HAMAP-Rule" id="MF_02204"/>
    </source>
</evidence>
<evidence type="ECO:0000256" key="10">
    <source>
        <dbReference type="SAM" id="SignalP"/>
    </source>
</evidence>
<dbReference type="SUPFAM" id="SSF103088">
    <property type="entry name" value="OmpA-like"/>
    <property type="match status" value="1"/>
</dbReference>
<dbReference type="RefSeq" id="WP_155310149.1">
    <property type="nucleotide sequence ID" value="NZ_AP021876.1"/>
</dbReference>
<evidence type="ECO:0000313" key="13">
    <source>
        <dbReference type="Proteomes" id="UP000425960"/>
    </source>
</evidence>
<evidence type="ECO:0000256" key="9">
    <source>
        <dbReference type="SAM" id="Coils"/>
    </source>
</evidence>
<dbReference type="InterPro" id="IPR014169">
    <property type="entry name" value="Pal_lipo_C"/>
</dbReference>
<evidence type="ECO:0000256" key="3">
    <source>
        <dbReference type="ARBA" id="ARBA00023136"/>
    </source>
</evidence>
<accession>A0A5K7ZMN2</accession>
<keyword evidence="1" id="KW-0132">Cell division</keyword>
<dbReference type="PRINTS" id="PR01021">
    <property type="entry name" value="OMPADOMAIN"/>
</dbReference>
<evidence type="ECO:0000256" key="2">
    <source>
        <dbReference type="ARBA" id="ARBA00022729"/>
    </source>
</evidence>
<dbReference type="CDD" id="cd07185">
    <property type="entry name" value="OmpA_C-like"/>
    <property type="match status" value="1"/>
</dbReference>
<dbReference type="GO" id="GO:0009279">
    <property type="term" value="C:cell outer membrane"/>
    <property type="evidence" value="ECO:0007669"/>
    <property type="project" value="UniProtKB-SubCell"/>
</dbReference>
<dbReference type="HAMAP" id="MF_02204">
    <property type="entry name" value="Pal"/>
    <property type="match status" value="1"/>
</dbReference>
<dbReference type="InterPro" id="IPR039001">
    <property type="entry name" value="Pal"/>
</dbReference>
<comment type="subcellular location">
    <subcellularLocation>
        <location evidence="8">Cell outer membrane</location>
        <topology evidence="8">Lipid-anchor</topology>
    </subcellularLocation>
</comment>
<dbReference type="PROSITE" id="PS51123">
    <property type="entry name" value="OMPA_2"/>
    <property type="match status" value="1"/>
</dbReference>
<organism evidence="12 13">
    <name type="scientific">Desulfosarcina ovata subsp. sediminis</name>
    <dbReference type="NCBI Taxonomy" id="885957"/>
    <lineage>
        <taxon>Bacteria</taxon>
        <taxon>Pseudomonadati</taxon>
        <taxon>Thermodesulfobacteriota</taxon>
        <taxon>Desulfobacteria</taxon>
        <taxon>Desulfobacterales</taxon>
        <taxon>Desulfosarcinaceae</taxon>
        <taxon>Desulfosarcina</taxon>
    </lineage>
</organism>
<keyword evidence="3 8" id="KW-0472">Membrane</keyword>
<evidence type="ECO:0000256" key="7">
    <source>
        <dbReference type="ARBA" id="ARBA00023306"/>
    </source>
</evidence>
<keyword evidence="9" id="KW-0175">Coiled coil</keyword>
<dbReference type="PANTHER" id="PTHR30329:SF21">
    <property type="entry name" value="LIPOPROTEIN YIAD-RELATED"/>
    <property type="match status" value="1"/>
</dbReference>
<feature type="domain" description="OmpA-like" evidence="11">
    <location>
        <begin position="77"/>
        <end position="191"/>
    </location>
</feature>
<dbReference type="InterPro" id="IPR006664">
    <property type="entry name" value="OMP_bac"/>
</dbReference>
<gene>
    <name evidence="8" type="primary">pal</name>
    <name evidence="12" type="ORF">DSCO28_22210</name>
</gene>
<comment type="similarity">
    <text evidence="8">Belongs to the Pal lipoprotein family.</text>
</comment>
<feature type="coiled-coil region" evidence="9">
    <location>
        <begin position="38"/>
        <end position="82"/>
    </location>
</feature>
<dbReference type="InterPro" id="IPR036737">
    <property type="entry name" value="OmpA-like_sf"/>
</dbReference>
<evidence type="ECO:0000256" key="6">
    <source>
        <dbReference type="ARBA" id="ARBA00023288"/>
    </source>
</evidence>
<keyword evidence="6 8" id="KW-0449">Lipoprotein</keyword>
<evidence type="ECO:0000256" key="1">
    <source>
        <dbReference type="ARBA" id="ARBA00022618"/>
    </source>
</evidence>